<evidence type="ECO:0000256" key="1">
    <source>
        <dbReference type="SAM" id="MobiDB-lite"/>
    </source>
</evidence>
<proteinExistence type="predicted"/>
<keyword evidence="3" id="KW-1185">Reference proteome</keyword>
<accession>A0A8K0GIW4</accession>
<gene>
    <name evidence="2" type="ORF">ILUMI_02853</name>
</gene>
<feature type="non-terminal residue" evidence="2">
    <location>
        <position position="1"/>
    </location>
</feature>
<dbReference type="AlphaFoldDB" id="A0A8K0GIW4"/>
<name>A0A8K0GIW4_IGNLU</name>
<evidence type="ECO:0000313" key="2">
    <source>
        <dbReference type="EMBL" id="KAF2903327.1"/>
    </source>
</evidence>
<organism evidence="2 3">
    <name type="scientific">Ignelater luminosus</name>
    <name type="common">Cucubano</name>
    <name type="synonym">Pyrophorus luminosus</name>
    <dbReference type="NCBI Taxonomy" id="2038154"/>
    <lineage>
        <taxon>Eukaryota</taxon>
        <taxon>Metazoa</taxon>
        <taxon>Ecdysozoa</taxon>
        <taxon>Arthropoda</taxon>
        <taxon>Hexapoda</taxon>
        <taxon>Insecta</taxon>
        <taxon>Pterygota</taxon>
        <taxon>Neoptera</taxon>
        <taxon>Endopterygota</taxon>
        <taxon>Coleoptera</taxon>
        <taxon>Polyphaga</taxon>
        <taxon>Elateriformia</taxon>
        <taxon>Elateroidea</taxon>
        <taxon>Elateridae</taxon>
        <taxon>Agrypninae</taxon>
        <taxon>Pyrophorini</taxon>
        <taxon>Ignelater</taxon>
    </lineage>
</organism>
<reference evidence="2" key="1">
    <citation type="submission" date="2019-08" db="EMBL/GenBank/DDBJ databases">
        <title>The genome of the North American firefly Photinus pyralis.</title>
        <authorList>
            <consortium name="Photinus pyralis genome working group"/>
            <person name="Fallon T.R."/>
            <person name="Sander Lower S.E."/>
            <person name="Weng J.-K."/>
        </authorList>
    </citation>
    <scope>NUCLEOTIDE SEQUENCE</scope>
    <source>
        <strain evidence="2">TRF0915ILg1</strain>
        <tissue evidence="2">Whole body</tissue>
    </source>
</reference>
<comment type="caution">
    <text evidence="2">The sequence shown here is derived from an EMBL/GenBank/DDBJ whole genome shotgun (WGS) entry which is preliminary data.</text>
</comment>
<sequence length="207" mass="23996">KKRAATIVKVRNQKENKYEKINQKEKRLQRKNARKIKRMRGPAVMESSSDSTRQSLGLEVKGRIVERDMVIRLDITVKDFKSIMKKADVESMSIYIGFGKQKREENLLVATSNESCSCDHIGHGLRKSDMTKKSITKVVEDQDVVEDGRGVEGMNRKIFHESLIPKTLTSLPPVSFEYRKTKILLRVVGHNRKKYVARELYQPLFFR</sequence>
<feature type="compositionally biased region" description="Basic residues" evidence="1">
    <location>
        <begin position="27"/>
        <end position="40"/>
    </location>
</feature>
<dbReference type="Proteomes" id="UP000801492">
    <property type="component" value="Unassembled WGS sequence"/>
</dbReference>
<protein>
    <submittedName>
        <fullName evidence="2">Uncharacterized protein</fullName>
    </submittedName>
</protein>
<feature type="region of interest" description="Disordered" evidence="1">
    <location>
        <begin position="24"/>
        <end position="52"/>
    </location>
</feature>
<feature type="non-terminal residue" evidence="2">
    <location>
        <position position="207"/>
    </location>
</feature>
<dbReference type="EMBL" id="VTPC01001058">
    <property type="protein sequence ID" value="KAF2903327.1"/>
    <property type="molecule type" value="Genomic_DNA"/>
</dbReference>
<evidence type="ECO:0000313" key="3">
    <source>
        <dbReference type="Proteomes" id="UP000801492"/>
    </source>
</evidence>